<reference evidence="1 2" key="1">
    <citation type="submission" date="2016-10" db="EMBL/GenBank/DDBJ databases">
        <authorList>
            <person name="de Groot N.N."/>
        </authorList>
    </citation>
    <scope>NUCLEOTIDE SEQUENCE [LARGE SCALE GENOMIC DNA]</scope>
    <source>
        <strain evidence="1 2">DSM 9236</strain>
    </source>
</reference>
<dbReference type="EMBL" id="FONL01000023">
    <property type="protein sequence ID" value="SFE83177.1"/>
    <property type="molecule type" value="Genomic_DNA"/>
</dbReference>
<evidence type="ECO:0000313" key="1">
    <source>
        <dbReference type="EMBL" id="SFE83177.1"/>
    </source>
</evidence>
<protein>
    <submittedName>
        <fullName evidence="1">Uncharacterized protein</fullName>
    </submittedName>
</protein>
<dbReference type="AlphaFoldDB" id="A0A1I2DRR7"/>
<dbReference type="RefSeq" id="WP_177206020.1">
    <property type="nucleotide sequence ID" value="NZ_FONL01000023.1"/>
</dbReference>
<keyword evidence="2" id="KW-1185">Reference proteome</keyword>
<sequence length="48" mass="5350">MLMDLAGADWNMMAGYKLNSCGAVSLEHHFFITRVVERILFCCVGVAE</sequence>
<evidence type="ECO:0000313" key="2">
    <source>
        <dbReference type="Proteomes" id="UP000198896"/>
    </source>
</evidence>
<accession>A0A1I2DRR7</accession>
<proteinExistence type="predicted"/>
<gene>
    <name evidence="1" type="ORF">SAMN05216245_1233</name>
</gene>
<name>A0A1I2DRR7_9FIRM</name>
<dbReference type="Proteomes" id="UP000198896">
    <property type="component" value="Unassembled WGS sequence"/>
</dbReference>
<organism evidence="1 2">
    <name type="scientific">Succiniclasticum ruminis DSM 9236</name>
    <dbReference type="NCBI Taxonomy" id="1123323"/>
    <lineage>
        <taxon>Bacteria</taxon>
        <taxon>Bacillati</taxon>
        <taxon>Bacillota</taxon>
        <taxon>Negativicutes</taxon>
        <taxon>Acidaminococcales</taxon>
        <taxon>Acidaminococcaceae</taxon>
        <taxon>Succiniclasticum</taxon>
    </lineage>
</organism>